<gene>
    <name evidence="2" type="ORF">FTUN_0701</name>
</gene>
<proteinExistence type="predicted"/>
<keyword evidence="3" id="KW-1185">Reference proteome</keyword>
<organism evidence="2 3">
    <name type="scientific">Frigoriglobus tundricola</name>
    <dbReference type="NCBI Taxonomy" id="2774151"/>
    <lineage>
        <taxon>Bacteria</taxon>
        <taxon>Pseudomonadati</taxon>
        <taxon>Planctomycetota</taxon>
        <taxon>Planctomycetia</taxon>
        <taxon>Gemmatales</taxon>
        <taxon>Gemmataceae</taxon>
        <taxon>Frigoriglobus</taxon>
    </lineage>
</organism>
<accession>A0A6M5YIU3</accession>
<dbReference type="EMBL" id="CP053452">
    <property type="protein sequence ID" value="QJW93196.1"/>
    <property type="molecule type" value="Genomic_DNA"/>
</dbReference>
<dbReference type="Proteomes" id="UP000503447">
    <property type="component" value="Chromosome"/>
</dbReference>
<evidence type="ECO:0000313" key="2">
    <source>
        <dbReference type="EMBL" id="QJW93196.1"/>
    </source>
</evidence>
<protein>
    <submittedName>
        <fullName evidence="2">Uncharacterized protein</fullName>
    </submittedName>
</protein>
<dbReference type="AlphaFoldDB" id="A0A6M5YIU3"/>
<reference evidence="3" key="1">
    <citation type="submission" date="2020-05" db="EMBL/GenBank/DDBJ databases">
        <title>Frigoriglobus tundricola gen. nov., sp. nov., a psychrotolerant cellulolytic planctomycete of the family Gemmataceae with two divergent copies of 16S rRNA gene.</title>
        <authorList>
            <person name="Kulichevskaya I.S."/>
            <person name="Ivanova A.A."/>
            <person name="Naumoff D.G."/>
            <person name="Beletsky A.V."/>
            <person name="Rijpstra W.I.C."/>
            <person name="Sinninghe Damste J.S."/>
            <person name="Mardanov A.V."/>
            <person name="Ravin N.V."/>
            <person name="Dedysh S.N."/>
        </authorList>
    </citation>
    <scope>NUCLEOTIDE SEQUENCE [LARGE SCALE GENOMIC DNA]</scope>
    <source>
        <strain evidence="3">PL17</strain>
    </source>
</reference>
<name>A0A6M5YIU3_9BACT</name>
<feature type="region of interest" description="Disordered" evidence="1">
    <location>
        <begin position="1"/>
        <end position="29"/>
    </location>
</feature>
<dbReference type="KEGG" id="ftj:FTUN_0701"/>
<sequence>MQTTGGKKYKNGRLHGGPEKHNRYGTNAARLGPDILVTTKRAATDEVAAR</sequence>
<evidence type="ECO:0000313" key="3">
    <source>
        <dbReference type="Proteomes" id="UP000503447"/>
    </source>
</evidence>
<evidence type="ECO:0000256" key="1">
    <source>
        <dbReference type="SAM" id="MobiDB-lite"/>
    </source>
</evidence>